<keyword evidence="5" id="KW-1185">Reference proteome</keyword>
<keyword evidence="2 4" id="KW-0378">Hydrolase</keyword>
<dbReference type="InterPro" id="IPR011059">
    <property type="entry name" value="Metal-dep_hydrolase_composite"/>
</dbReference>
<dbReference type="Proteomes" id="UP000789845">
    <property type="component" value="Unassembled WGS sequence"/>
</dbReference>
<dbReference type="GO" id="GO:0046872">
    <property type="term" value="F:metal ion binding"/>
    <property type="evidence" value="ECO:0007669"/>
    <property type="project" value="UniProtKB-KW"/>
</dbReference>
<sequence length="409" mass="44635">MFWLKNVRLETGYKKENNRVVGTETDLFHLLLSDGKISKITSGLDSISDDLPVMDAQELLLLPSFVEKHVHLDKTLIGDHWRACTPAKNVIGRCEIEKNILASLATNTVERAEELLRQLLAYGSTHVRTHVDIYPEVGLKNLEGVQQALRNYSNKVSSEIVAFAQHGLLRSGSGQLVREAVRNGAGIVGAVDPATVDQNIEASLVELMDIAVEGNADIDLHLHDPGHLGTFTMKRLALLTKQAGWEGRVAISHAFGLGDVSTTEAYEMAEILKDAGISIVTSVPIGRNIPPVNLLTESGVEVAVGNDNIFDTWSPLGNGDVLERLGRLIEKYRWTDEISLSQSLKYITGGITPLNKEGNQLWPKVGDAASMILIEASCSAEAVARRSKRKAVFYKGKLVSSTLDQGIIQ</sequence>
<reference evidence="4" key="1">
    <citation type="submission" date="2021-10" db="EMBL/GenBank/DDBJ databases">
        <authorList>
            <person name="Criscuolo A."/>
        </authorList>
    </citation>
    <scope>NUCLEOTIDE SEQUENCE</scope>
    <source>
        <strain evidence="4">CIP111885</strain>
    </source>
</reference>
<dbReference type="CDD" id="cd01293">
    <property type="entry name" value="Bact_CD"/>
    <property type="match status" value="1"/>
</dbReference>
<dbReference type="AlphaFoldDB" id="A0A9C7GBZ0"/>
<protein>
    <submittedName>
        <fullName evidence="4">N-isopropylammelide isopropyl amidohydrolase</fullName>
        <ecNumber evidence="4">3.5.4.42</ecNumber>
    </submittedName>
</protein>
<dbReference type="FunFam" id="3.20.20.140:FF:000019">
    <property type="entry name" value="Cytosine deaminase"/>
    <property type="match status" value="1"/>
</dbReference>
<dbReference type="GO" id="GO:0019239">
    <property type="term" value="F:deaminase activity"/>
    <property type="evidence" value="ECO:0007669"/>
    <property type="project" value="UniProtKB-ARBA"/>
</dbReference>
<proteinExistence type="predicted"/>
<comment type="caution">
    <text evidence="4">The sequence shown here is derived from an EMBL/GenBank/DDBJ whole genome shotgun (WGS) entry which is preliminary data.</text>
</comment>
<accession>A0A9C7GBZ0</accession>
<keyword evidence="1" id="KW-0479">Metal-binding</keyword>
<feature type="domain" description="Amidohydrolase 3" evidence="3">
    <location>
        <begin position="108"/>
        <end position="387"/>
    </location>
</feature>
<dbReference type="SUPFAM" id="SSF51556">
    <property type="entry name" value="Metallo-dependent hydrolases"/>
    <property type="match status" value="1"/>
</dbReference>
<dbReference type="EC" id="3.5.4.42" evidence="4"/>
<dbReference type="Gene3D" id="2.30.40.10">
    <property type="entry name" value="Urease, subunit C, domain 1"/>
    <property type="match status" value="1"/>
</dbReference>
<dbReference type="Pfam" id="PF07969">
    <property type="entry name" value="Amidohydro_3"/>
    <property type="match status" value="1"/>
</dbReference>
<dbReference type="Gene3D" id="3.20.20.140">
    <property type="entry name" value="Metal-dependent hydrolases"/>
    <property type="match status" value="1"/>
</dbReference>
<dbReference type="InterPro" id="IPR052349">
    <property type="entry name" value="Metallo-hydrolase_Enzymes"/>
</dbReference>
<evidence type="ECO:0000256" key="1">
    <source>
        <dbReference type="ARBA" id="ARBA00022723"/>
    </source>
</evidence>
<dbReference type="SUPFAM" id="SSF51338">
    <property type="entry name" value="Composite domain of metallo-dependent hydrolases"/>
    <property type="match status" value="1"/>
</dbReference>
<evidence type="ECO:0000256" key="2">
    <source>
        <dbReference type="ARBA" id="ARBA00022801"/>
    </source>
</evidence>
<dbReference type="InterPro" id="IPR032466">
    <property type="entry name" value="Metal_Hydrolase"/>
</dbReference>
<organism evidence="4 5">
    <name type="scientific">Pseudoneobacillus rhizosphaerae</name>
    <dbReference type="NCBI Taxonomy" id="2880968"/>
    <lineage>
        <taxon>Bacteria</taxon>
        <taxon>Bacillati</taxon>
        <taxon>Bacillota</taxon>
        <taxon>Bacilli</taxon>
        <taxon>Bacillales</taxon>
        <taxon>Bacillaceae</taxon>
        <taxon>Pseudoneobacillus</taxon>
    </lineage>
</organism>
<dbReference type="EMBL" id="CAKJTG010000021">
    <property type="protein sequence ID" value="CAG9609596.1"/>
    <property type="molecule type" value="Genomic_DNA"/>
</dbReference>
<dbReference type="PANTHER" id="PTHR32027:SF9">
    <property type="entry name" value="BLL3847 PROTEIN"/>
    <property type="match status" value="1"/>
</dbReference>
<dbReference type="GO" id="GO:0018764">
    <property type="term" value="F:N-isopropylammelide isopropylaminohydrolase activity"/>
    <property type="evidence" value="ECO:0007669"/>
    <property type="project" value="UniProtKB-EC"/>
</dbReference>
<evidence type="ECO:0000313" key="5">
    <source>
        <dbReference type="Proteomes" id="UP000789845"/>
    </source>
</evidence>
<dbReference type="GO" id="GO:0016814">
    <property type="term" value="F:hydrolase activity, acting on carbon-nitrogen (but not peptide) bonds, in cyclic amidines"/>
    <property type="evidence" value="ECO:0007669"/>
    <property type="project" value="TreeGrafter"/>
</dbReference>
<evidence type="ECO:0000259" key="3">
    <source>
        <dbReference type="Pfam" id="PF07969"/>
    </source>
</evidence>
<name>A0A9C7GBZ0_9BACI</name>
<dbReference type="PANTHER" id="PTHR32027">
    <property type="entry name" value="CYTOSINE DEAMINASE"/>
    <property type="match status" value="1"/>
</dbReference>
<dbReference type="RefSeq" id="WP_230497830.1">
    <property type="nucleotide sequence ID" value="NZ_CAKJTG010000021.1"/>
</dbReference>
<gene>
    <name evidence="4" type="primary">atzC_3</name>
    <name evidence="4" type="ORF">NEOCIP111885_03339</name>
</gene>
<evidence type="ECO:0000313" key="4">
    <source>
        <dbReference type="EMBL" id="CAG9609596.1"/>
    </source>
</evidence>
<dbReference type="InterPro" id="IPR013108">
    <property type="entry name" value="Amidohydro_3"/>
</dbReference>
<dbReference type="NCBIfam" id="NF005312">
    <property type="entry name" value="PRK06846.1"/>
    <property type="match status" value="1"/>
</dbReference>